<feature type="transmembrane region" description="Helical" evidence="2">
    <location>
        <begin position="121"/>
        <end position="137"/>
    </location>
</feature>
<proteinExistence type="predicted"/>
<reference evidence="3 4" key="1">
    <citation type="submission" date="2015-07" db="EMBL/GenBank/DDBJ databases">
        <title>Genome analysis of myxobacterium Chondromyces crocatus Cm c5 reveals a high potential for natural compound synthesis and the genetic basis for the loss of fruiting body formation.</title>
        <authorList>
            <person name="Zaburannyi N."/>
            <person name="Bunk B."/>
            <person name="Maier J."/>
            <person name="Overmann J."/>
            <person name="Mueller R."/>
        </authorList>
    </citation>
    <scope>NUCLEOTIDE SEQUENCE [LARGE SCALE GENOMIC DNA]</scope>
    <source>
        <strain evidence="3 4">Cm c5</strain>
    </source>
</reference>
<feature type="transmembrane region" description="Helical" evidence="2">
    <location>
        <begin position="188"/>
        <end position="210"/>
    </location>
</feature>
<dbReference type="Proteomes" id="UP000067626">
    <property type="component" value="Chromosome"/>
</dbReference>
<protein>
    <submittedName>
        <fullName evidence="3">Uncharacterized protein</fullName>
    </submittedName>
</protein>
<dbReference type="KEGG" id="ccro:CMC5_012910"/>
<feature type="transmembrane region" description="Helical" evidence="2">
    <location>
        <begin position="299"/>
        <end position="317"/>
    </location>
</feature>
<gene>
    <name evidence="3" type="ORF">CMC5_012910</name>
</gene>
<sequence length="784" mass="82627">MSEAALFFGLSSARLRARCRRGGAALALGLFLPYEIVDETPQFVWSLLPELPPAGVLAALSPTAAGLAILAASFLARRASSLAVTVLAALTLAGLFIQFGADAAAWEVLDLPESLSGRSPPALLALSLTAAGASLMFRPAARRAGRWVLSAALVAAALFYAFPMRGEAPLVLLARALVSLPELPSLRFQLGMLFIALVALWPLLLPIAGLQFLNRPPTREQPLLAAFALYGLPTILLLFAYRGLLGGALGAGLGAALLAIAMLTALLCLMASAVEVLAEAWVTPEAELALAPGLPLQRAAMIGALATVLLGSAQWQLARPPVKGVTWTLKERTAEGDELFGERLHTWSEARLRWDRRVRADSAAGRLVQVKSAARELTNAARALDAGLGEAMVALTSEAGQLDLAGRRWYRLFGEVNEASRQAGLPYYVDPTVRVYQTEEGLRRHFHAHSYRIEKARRFTMGRQELAALHVRQLGHRRDGHARLGFSRDLQPFALVVLDELEPHRDEVVAMAAEEVCLLDGEKEGSAVPRKGDGPGSGSGDSASDAGAAGDVGMAGAGAADASAVDAGAADAAAADAGMADAGATSEAETSGAPEAPEDEAMPLPGGDDGERRRGLAVCGAMLAEAVRNAGGEEPLLVALTEATERHELQHQVDGPHLPVATLVRRRLGGYGEASRERANRELSAYLAEMTGPGSAPRLGLVHLARFALLGRRGVEHQVGLIALEVLSGREVRGMDGAGKLDVGKVAQALEQLRQEGDDALRERARQAWASLFGEALLEVQGVP</sequence>
<name>A0A0K1E8G0_CHOCO</name>
<organism evidence="3 4">
    <name type="scientific">Chondromyces crocatus</name>
    <dbReference type="NCBI Taxonomy" id="52"/>
    <lineage>
        <taxon>Bacteria</taxon>
        <taxon>Pseudomonadati</taxon>
        <taxon>Myxococcota</taxon>
        <taxon>Polyangia</taxon>
        <taxon>Polyangiales</taxon>
        <taxon>Polyangiaceae</taxon>
        <taxon>Chondromyces</taxon>
    </lineage>
</organism>
<accession>A0A0K1E8G0</accession>
<evidence type="ECO:0000313" key="4">
    <source>
        <dbReference type="Proteomes" id="UP000067626"/>
    </source>
</evidence>
<evidence type="ECO:0000313" key="3">
    <source>
        <dbReference type="EMBL" id="AKT37161.1"/>
    </source>
</evidence>
<feature type="transmembrane region" description="Helical" evidence="2">
    <location>
        <begin position="222"/>
        <end position="241"/>
    </location>
</feature>
<dbReference type="AlphaFoldDB" id="A0A0K1E8G0"/>
<keyword evidence="2" id="KW-1133">Transmembrane helix</keyword>
<dbReference type="RefSeq" id="WP_050429566.1">
    <property type="nucleotide sequence ID" value="NZ_CP012159.1"/>
</dbReference>
<feature type="transmembrane region" description="Helical" evidence="2">
    <location>
        <begin position="144"/>
        <end position="162"/>
    </location>
</feature>
<feature type="transmembrane region" description="Helical" evidence="2">
    <location>
        <begin position="82"/>
        <end position="101"/>
    </location>
</feature>
<evidence type="ECO:0000256" key="2">
    <source>
        <dbReference type="SAM" id="Phobius"/>
    </source>
</evidence>
<feature type="transmembrane region" description="Helical" evidence="2">
    <location>
        <begin position="253"/>
        <end position="278"/>
    </location>
</feature>
<dbReference type="OrthoDB" id="5484911at2"/>
<feature type="compositionally biased region" description="Basic and acidic residues" evidence="1">
    <location>
        <begin position="523"/>
        <end position="533"/>
    </location>
</feature>
<dbReference type="EMBL" id="CP012159">
    <property type="protein sequence ID" value="AKT37161.1"/>
    <property type="molecule type" value="Genomic_DNA"/>
</dbReference>
<feature type="region of interest" description="Disordered" evidence="1">
    <location>
        <begin position="580"/>
        <end position="613"/>
    </location>
</feature>
<feature type="region of interest" description="Disordered" evidence="1">
    <location>
        <begin position="523"/>
        <end position="547"/>
    </location>
</feature>
<dbReference type="STRING" id="52.CMC5_012910"/>
<evidence type="ECO:0000256" key="1">
    <source>
        <dbReference type="SAM" id="MobiDB-lite"/>
    </source>
</evidence>
<keyword evidence="2" id="KW-0812">Transmembrane</keyword>
<feature type="transmembrane region" description="Helical" evidence="2">
    <location>
        <begin position="53"/>
        <end position="75"/>
    </location>
</feature>
<keyword evidence="4" id="KW-1185">Reference proteome</keyword>
<keyword evidence="2" id="KW-0472">Membrane</keyword>